<feature type="coiled-coil region" evidence="1">
    <location>
        <begin position="73"/>
        <end position="100"/>
    </location>
</feature>
<dbReference type="KEGG" id="amt:Amet_2852"/>
<protein>
    <submittedName>
        <fullName evidence="2">Phage related protein</fullName>
    </submittedName>
</protein>
<dbReference type="EMBL" id="CP000724">
    <property type="protein sequence ID" value="ABR49002.1"/>
    <property type="molecule type" value="Genomic_DNA"/>
</dbReference>
<dbReference type="RefSeq" id="WP_012063970.1">
    <property type="nucleotide sequence ID" value="NC_009633.1"/>
</dbReference>
<organism evidence="2 3">
    <name type="scientific">Alkaliphilus metalliredigens (strain QYMF)</name>
    <dbReference type="NCBI Taxonomy" id="293826"/>
    <lineage>
        <taxon>Bacteria</taxon>
        <taxon>Bacillati</taxon>
        <taxon>Bacillota</taxon>
        <taxon>Clostridia</taxon>
        <taxon>Peptostreptococcales</taxon>
        <taxon>Natronincolaceae</taxon>
        <taxon>Alkaliphilus</taxon>
    </lineage>
</organism>
<dbReference type="HOGENOM" id="CLU_011113_0_0_9"/>
<accession>A6TS34</accession>
<evidence type="ECO:0000256" key="1">
    <source>
        <dbReference type="SAM" id="Coils"/>
    </source>
</evidence>
<dbReference type="AlphaFoldDB" id="A6TS34"/>
<proteinExistence type="predicted"/>
<keyword evidence="1" id="KW-0175">Coiled coil</keyword>
<dbReference type="eggNOG" id="ENOG502ZA2D">
    <property type="taxonomic scope" value="Bacteria"/>
</dbReference>
<reference evidence="3" key="1">
    <citation type="journal article" date="2016" name="Genome Announc.">
        <title>Complete genome sequence of Alkaliphilus metalliredigens strain QYMF, an alkaliphilic and metal-reducing bacterium isolated from borax-contaminated leachate ponds.</title>
        <authorList>
            <person name="Hwang C."/>
            <person name="Copeland A."/>
            <person name="Lucas S."/>
            <person name="Lapidus A."/>
            <person name="Barry K."/>
            <person name="Detter J.C."/>
            <person name="Glavina Del Rio T."/>
            <person name="Hammon N."/>
            <person name="Israni S."/>
            <person name="Dalin E."/>
            <person name="Tice H."/>
            <person name="Pitluck S."/>
            <person name="Chertkov O."/>
            <person name="Brettin T."/>
            <person name="Bruce D."/>
            <person name="Han C."/>
            <person name="Schmutz J."/>
            <person name="Larimer F."/>
            <person name="Land M.L."/>
            <person name="Hauser L."/>
            <person name="Kyrpides N."/>
            <person name="Mikhailova N."/>
            <person name="Ye Q."/>
            <person name="Zhou J."/>
            <person name="Richardson P."/>
            <person name="Fields M.W."/>
        </authorList>
    </citation>
    <scope>NUCLEOTIDE SEQUENCE [LARGE SCALE GENOMIC DNA]</scope>
    <source>
        <strain evidence="3">QYMF</strain>
    </source>
</reference>
<keyword evidence="3" id="KW-1185">Reference proteome</keyword>
<gene>
    <name evidence="2" type="ordered locus">Amet_2852</name>
</gene>
<evidence type="ECO:0000313" key="3">
    <source>
        <dbReference type="Proteomes" id="UP000001572"/>
    </source>
</evidence>
<sequence length="884" mass="102663">MKSENIYIMSIEGARIWEHINREKELFTNYGGMVPKSLELTKLIEAGLKWQDSKKYNKTVTDDIINVNFKQKVKSADEIIKILKQKNKDEKDEKKKEEREKNIEKLVVNKNSHIWKEVKTYDADDEDGLRTLLYTNGFTLEINNKKIEYVVYSRTSAKSRIGKVLFIKKQLKGKMTKWKRLGMNLDGREDVDFAGLLAYESLVSSSIKDTIKINPQNILILSDVKSIFKINCNVVGKDENGKLVSKQHNDYDMENDIFDGEGLLDSSYFTNGKSMMLLRQHMFKCCVFNTNVQSFLKDYADENGIDFETWEIENMFNQKIFAKDIHLITTPNSLKALKFANVKGSEKKMWNCWKEKVEADKNIFGICKSEEKSKHGEDEYGKIMQQTSYQMLNSMPFNKDDVGELAKFELEHIDKLKNDDGTYVEYLKENANKMNCNEMLFDLFKRNSNIANTKLFKEKRKKDINNRVTHVKKGKIRLSGDYTTIVGNGLELLYHAIGELPVLNGILQYDSWKDRMVLKGNEVYTTLHPFGAEYVGFRNPHTSPSNVLVVENKNNNFIEKYFNLNDNIIYTNAIDFPLQRILSGQDLDSDSLVLFNENDKMLEVAKECYIGSSKYRVCVNAIETSKNLYTILNRDMAKIDNTLSKSQRQIGKVVNMGARYISQYWDTYNKGGSEGDLQELLEKIDIATVLGEIAIDQVKRMYDIDVEEQITHLEKCGLLDKEKPLFFKNISKNKYKKKKKSVHKKYETTMDYLQEIMDNLLKAKERDTLQLEKMVIDVDTRKVKNRQVEGIIKAIMEMTSKIKYIKTTMLDDDNEKEKYNAIDNVINEHMQKVERYKIKKETVCAIVEEVIGGDYIYKMEILNALYNADKETFLEAFRTTGKKG</sequence>
<name>A6TS34_ALKMQ</name>
<dbReference type="Proteomes" id="UP000001572">
    <property type="component" value="Chromosome"/>
</dbReference>
<evidence type="ECO:0000313" key="2">
    <source>
        <dbReference type="EMBL" id="ABR49002.1"/>
    </source>
</evidence>